<sequence>MTTDSFICCLSARLCILSLLMISPSRLTIGTRTSSNALRWFRVAAAAACRAVATRRSASNTAPSTATVPTMMIVVYNHPGIFKPMTICAI</sequence>
<organism evidence="1 2">
    <name type="scientific">Streptomyces pathocidini</name>
    <dbReference type="NCBI Taxonomy" id="1650571"/>
    <lineage>
        <taxon>Bacteria</taxon>
        <taxon>Bacillati</taxon>
        <taxon>Actinomycetota</taxon>
        <taxon>Actinomycetes</taxon>
        <taxon>Kitasatosporales</taxon>
        <taxon>Streptomycetaceae</taxon>
        <taxon>Streptomyces</taxon>
    </lineage>
</organism>
<gene>
    <name evidence="1" type="ORF">ACH429_21855</name>
</gene>
<evidence type="ECO:0000313" key="2">
    <source>
        <dbReference type="Proteomes" id="UP001611548"/>
    </source>
</evidence>
<accession>A0ABW7UW85</accession>
<keyword evidence="2" id="KW-1185">Reference proteome</keyword>
<name>A0ABW7UW85_9ACTN</name>
<evidence type="ECO:0008006" key="3">
    <source>
        <dbReference type="Google" id="ProtNLM"/>
    </source>
</evidence>
<protein>
    <recommendedName>
        <fullName evidence="3">Secreted protein</fullName>
    </recommendedName>
</protein>
<proteinExistence type="predicted"/>
<comment type="caution">
    <text evidence="1">The sequence shown here is derived from an EMBL/GenBank/DDBJ whole genome shotgun (WGS) entry which is preliminary data.</text>
</comment>
<dbReference type="Proteomes" id="UP001611548">
    <property type="component" value="Unassembled WGS sequence"/>
</dbReference>
<evidence type="ECO:0000313" key="1">
    <source>
        <dbReference type="EMBL" id="MFI1966723.1"/>
    </source>
</evidence>
<dbReference type="RefSeq" id="WP_240483518.1">
    <property type="nucleotide sequence ID" value="NZ_JBIRWE010000011.1"/>
</dbReference>
<dbReference type="EMBL" id="JBIRWE010000011">
    <property type="protein sequence ID" value="MFI1966723.1"/>
    <property type="molecule type" value="Genomic_DNA"/>
</dbReference>
<reference evidence="1 2" key="1">
    <citation type="submission" date="2024-10" db="EMBL/GenBank/DDBJ databases">
        <title>The Natural Products Discovery Center: Release of the First 8490 Sequenced Strains for Exploring Actinobacteria Biosynthetic Diversity.</title>
        <authorList>
            <person name="Kalkreuter E."/>
            <person name="Kautsar S.A."/>
            <person name="Yang D."/>
            <person name="Bader C.D."/>
            <person name="Teijaro C.N."/>
            <person name="Fluegel L."/>
            <person name="Davis C.M."/>
            <person name="Simpson J.R."/>
            <person name="Lauterbach L."/>
            <person name="Steele A.D."/>
            <person name="Gui C."/>
            <person name="Meng S."/>
            <person name="Li G."/>
            <person name="Viehrig K."/>
            <person name="Ye F."/>
            <person name="Su P."/>
            <person name="Kiefer A.F."/>
            <person name="Nichols A."/>
            <person name="Cepeda A.J."/>
            <person name="Yan W."/>
            <person name="Fan B."/>
            <person name="Jiang Y."/>
            <person name="Adhikari A."/>
            <person name="Zheng C.-J."/>
            <person name="Schuster L."/>
            <person name="Cowan T.M."/>
            <person name="Smanski M.J."/>
            <person name="Chevrette M.G."/>
            <person name="De Carvalho L.P.S."/>
            <person name="Shen B."/>
        </authorList>
    </citation>
    <scope>NUCLEOTIDE SEQUENCE [LARGE SCALE GENOMIC DNA]</scope>
    <source>
        <strain evidence="1 2">NPDC020327</strain>
    </source>
</reference>